<dbReference type="GO" id="GO:0006529">
    <property type="term" value="P:asparagine biosynthetic process"/>
    <property type="evidence" value="ECO:0007669"/>
    <property type="project" value="InterPro"/>
</dbReference>
<name>A0A1I0D5C6_9FIRM</name>
<evidence type="ECO:0000259" key="2">
    <source>
        <dbReference type="Pfam" id="PF00733"/>
    </source>
</evidence>
<feature type="domain" description="Asparagine synthetase" evidence="2">
    <location>
        <begin position="27"/>
        <end position="104"/>
    </location>
</feature>
<dbReference type="EMBL" id="FOIM01000004">
    <property type="protein sequence ID" value="SET27352.1"/>
    <property type="molecule type" value="Genomic_DNA"/>
</dbReference>
<keyword evidence="4" id="KW-1185">Reference proteome</keyword>
<feature type="active site" description="Nucleophile and sulfur donor" evidence="1">
    <location>
        <position position="196"/>
    </location>
</feature>
<accession>A0A1I0D5C6</accession>
<dbReference type="CDD" id="cd01990">
    <property type="entry name" value="LarE-like"/>
    <property type="match status" value="1"/>
</dbReference>
<dbReference type="GeneID" id="93276403"/>
<protein>
    <recommendedName>
        <fullName evidence="2">Asparagine synthetase domain-containing protein</fullName>
    </recommendedName>
</protein>
<proteinExistence type="predicted"/>
<reference evidence="4" key="1">
    <citation type="submission" date="2016-10" db="EMBL/GenBank/DDBJ databases">
        <authorList>
            <person name="Varghese N."/>
            <person name="Submissions S."/>
        </authorList>
    </citation>
    <scope>NUCLEOTIDE SEQUENCE [LARGE SCALE GENOMIC DNA]</scope>
    <source>
        <strain evidence="4">NLAE-zl-G277</strain>
    </source>
</reference>
<dbReference type="NCBIfam" id="TIGR00268">
    <property type="entry name" value="ATP-dependent sacrificial sulfur transferase LarE"/>
    <property type="match status" value="1"/>
</dbReference>
<dbReference type="PANTHER" id="PTHR43169:SF2">
    <property type="entry name" value="NAD_GMP SYNTHASE DOMAIN-CONTAINING PROTEIN"/>
    <property type="match status" value="1"/>
</dbReference>
<dbReference type="PANTHER" id="PTHR43169">
    <property type="entry name" value="EXSB FAMILY PROTEIN"/>
    <property type="match status" value="1"/>
</dbReference>
<dbReference type="SUPFAM" id="SSF52402">
    <property type="entry name" value="Adenine nucleotide alpha hydrolases-like"/>
    <property type="match status" value="1"/>
</dbReference>
<gene>
    <name evidence="3" type="ORF">SAMN05216313_1045</name>
</gene>
<dbReference type="InterPro" id="IPR001962">
    <property type="entry name" value="Asn_synthase"/>
</dbReference>
<dbReference type="STRING" id="460384.SAMN05216313_1045"/>
<dbReference type="InterPro" id="IPR052188">
    <property type="entry name" value="Ni-pincer_cofactor_biosynth"/>
</dbReference>
<dbReference type="Pfam" id="PF00733">
    <property type="entry name" value="Asn_synthase"/>
    <property type="match status" value="1"/>
</dbReference>
<sequence length="300" mass="33515">MADENTTKSGLQSAEPTDLTLIREKLENQMAEYAARDICLAFSGGVDSSLLLKAAVQAAEHTGRQVWAVTFGSRLHPSCDLEIAGRVAAELGGIHRVITVDELEQEEIRNNPVDRCYLCKRHLFSTLKAFAEERGIDRILDGTNEDDMHVYRPGIRALRELGITSPLADLHITKAQVKELAAWYGISVASRPSTPCMATRIPYNTPIDYDMLRRIGEGEAYLRTLVGGNVRLRLHGDIARIEVDFAAMEQMLRVKERAAARLKELGFCYITLDLEGFRSGSMDIGIKMEVGELFDGFRWQ</sequence>
<dbReference type="RefSeq" id="WP_092361204.1">
    <property type="nucleotide sequence ID" value="NZ_DAINWJ010000024.1"/>
</dbReference>
<dbReference type="PIRSF" id="PIRSF006661">
    <property type="entry name" value="PP-lp_UCP006661"/>
    <property type="match status" value="1"/>
</dbReference>
<evidence type="ECO:0000313" key="3">
    <source>
        <dbReference type="EMBL" id="SET27352.1"/>
    </source>
</evidence>
<dbReference type="GO" id="GO:0016783">
    <property type="term" value="F:sulfurtransferase activity"/>
    <property type="evidence" value="ECO:0007669"/>
    <property type="project" value="InterPro"/>
</dbReference>
<dbReference type="InterPro" id="IPR005232">
    <property type="entry name" value="LarE"/>
</dbReference>
<dbReference type="Gene3D" id="3.40.50.620">
    <property type="entry name" value="HUPs"/>
    <property type="match status" value="1"/>
</dbReference>
<evidence type="ECO:0000256" key="1">
    <source>
        <dbReference type="PIRSR" id="PIRSR006661-1"/>
    </source>
</evidence>
<organism evidence="3 4">
    <name type="scientific">Enterocloster lavalensis</name>
    <dbReference type="NCBI Taxonomy" id="460384"/>
    <lineage>
        <taxon>Bacteria</taxon>
        <taxon>Bacillati</taxon>
        <taxon>Bacillota</taxon>
        <taxon>Clostridia</taxon>
        <taxon>Lachnospirales</taxon>
        <taxon>Lachnospiraceae</taxon>
        <taxon>Enterocloster</taxon>
    </lineage>
</organism>
<dbReference type="GO" id="GO:0004066">
    <property type="term" value="F:asparagine synthase (glutamine-hydrolyzing) activity"/>
    <property type="evidence" value="ECO:0007669"/>
    <property type="project" value="InterPro"/>
</dbReference>
<dbReference type="AlphaFoldDB" id="A0A1I0D5C6"/>
<dbReference type="Proteomes" id="UP000198508">
    <property type="component" value="Unassembled WGS sequence"/>
</dbReference>
<evidence type="ECO:0000313" key="4">
    <source>
        <dbReference type="Proteomes" id="UP000198508"/>
    </source>
</evidence>
<dbReference type="InterPro" id="IPR014729">
    <property type="entry name" value="Rossmann-like_a/b/a_fold"/>
</dbReference>